<evidence type="ECO:0000313" key="1">
    <source>
        <dbReference type="EMBL" id="CAK9882227.1"/>
    </source>
</evidence>
<keyword evidence="2" id="KW-1185">Reference proteome</keyword>
<dbReference type="Proteomes" id="UP001497522">
    <property type="component" value="Chromosome 9"/>
</dbReference>
<accession>A0ABP1C0I4</accession>
<evidence type="ECO:0000313" key="2">
    <source>
        <dbReference type="Proteomes" id="UP001497522"/>
    </source>
</evidence>
<proteinExistence type="predicted"/>
<protein>
    <submittedName>
        <fullName evidence="1">Uncharacterized protein</fullName>
    </submittedName>
</protein>
<dbReference type="EMBL" id="OZ023710">
    <property type="protein sequence ID" value="CAK9882227.1"/>
    <property type="molecule type" value="Genomic_DNA"/>
</dbReference>
<sequence>MSGTSSASPSDATNLEGSQELLSETLQSSVLPITEREQATFSVAKDTIHSMSGGVGIGECFPMELQIRNLKLSLPQISSYLQLIKGSQKKRLISRNMDRVRVRVMKVPYL</sequence>
<gene>
    <name evidence="1" type="ORF">CSSPJE1EN2_LOCUS23583</name>
</gene>
<reference evidence="1" key="1">
    <citation type="submission" date="2024-03" db="EMBL/GenBank/DDBJ databases">
        <authorList>
            <consortium name="ELIXIR-Norway"/>
            <consortium name="Elixir Norway"/>
        </authorList>
    </citation>
    <scope>NUCLEOTIDE SEQUENCE</scope>
</reference>
<name>A0ABP1C0I4_9BRYO</name>
<organism evidence="1 2">
    <name type="scientific">Sphagnum jensenii</name>
    <dbReference type="NCBI Taxonomy" id="128206"/>
    <lineage>
        <taxon>Eukaryota</taxon>
        <taxon>Viridiplantae</taxon>
        <taxon>Streptophyta</taxon>
        <taxon>Embryophyta</taxon>
        <taxon>Bryophyta</taxon>
        <taxon>Sphagnophytina</taxon>
        <taxon>Sphagnopsida</taxon>
        <taxon>Sphagnales</taxon>
        <taxon>Sphagnaceae</taxon>
        <taxon>Sphagnum</taxon>
    </lineage>
</organism>